<feature type="non-terminal residue" evidence="2">
    <location>
        <position position="169"/>
    </location>
</feature>
<evidence type="ECO:0000313" key="3">
    <source>
        <dbReference type="Proteomes" id="UP001177140"/>
    </source>
</evidence>
<gene>
    <name evidence="2" type="ORF">MKW94_017157</name>
</gene>
<comment type="caution">
    <text evidence="2">The sequence shown here is derived from an EMBL/GenBank/DDBJ whole genome shotgun (WGS) entry which is preliminary data.</text>
</comment>
<accession>A0AA41RX61</accession>
<protein>
    <submittedName>
        <fullName evidence="2">Uncharacterized protein</fullName>
    </submittedName>
</protein>
<evidence type="ECO:0000313" key="2">
    <source>
        <dbReference type="EMBL" id="MCL7026262.1"/>
    </source>
</evidence>
<dbReference type="AlphaFoldDB" id="A0AA41RX61"/>
<keyword evidence="3" id="KW-1185">Reference proteome</keyword>
<organism evidence="2 3">
    <name type="scientific">Papaver nudicaule</name>
    <name type="common">Iceland poppy</name>
    <dbReference type="NCBI Taxonomy" id="74823"/>
    <lineage>
        <taxon>Eukaryota</taxon>
        <taxon>Viridiplantae</taxon>
        <taxon>Streptophyta</taxon>
        <taxon>Embryophyta</taxon>
        <taxon>Tracheophyta</taxon>
        <taxon>Spermatophyta</taxon>
        <taxon>Magnoliopsida</taxon>
        <taxon>Ranunculales</taxon>
        <taxon>Papaveraceae</taxon>
        <taxon>Papaveroideae</taxon>
        <taxon>Papaver</taxon>
    </lineage>
</organism>
<reference evidence="2" key="1">
    <citation type="submission" date="2022-03" db="EMBL/GenBank/DDBJ databases">
        <title>A functionally conserved STORR gene fusion in Papaver species that diverged 16.8 million years ago.</title>
        <authorList>
            <person name="Catania T."/>
        </authorList>
    </citation>
    <scope>NUCLEOTIDE SEQUENCE</scope>
    <source>
        <strain evidence="2">S-191538</strain>
    </source>
</reference>
<sequence length="169" mass="16118">STSFSSTSRAPTISGAHSVCRGVLPTFSSSAPPCQDENPLFAANVDESAAAGSTSGVNSVGMGSLSTSSSTDGTAAAVAAGSTSGVNSMGMGSLLALSSGDGTAVAAAAGSTSLLTLSSSGPQMSMDVAPRVAANVVQSAAPSGSVSGVDSVCKDTSTNCSKRGSECCY</sequence>
<evidence type="ECO:0000256" key="1">
    <source>
        <dbReference type="SAM" id="MobiDB-lite"/>
    </source>
</evidence>
<dbReference type="Proteomes" id="UP001177140">
    <property type="component" value="Unassembled WGS sequence"/>
</dbReference>
<name>A0AA41RX61_PAPNU</name>
<feature type="region of interest" description="Disordered" evidence="1">
    <location>
        <begin position="52"/>
        <end position="72"/>
    </location>
</feature>
<feature type="compositionally biased region" description="Low complexity" evidence="1">
    <location>
        <begin position="59"/>
        <end position="72"/>
    </location>
</feature>
<proteinExistence type="predicted"/>
<dbReference type="EMBL" id="JAJJMA010054473">
    <property type="protein sequence ID" value="MCL7026262.1"/>
    <property type="molecule type" value="Genomic_DNA"/>
</dbReference>